<evidence type="ECO:0000313" key="9">
    <source>
        <dbReference type="EMBL" id="KRL60453.1"/>
    </source>
</evidence>
<name>A0A0R1S272_9LACO</name>
<accession>A0A0R1S272</accession>
<feature type="binding site" evidence="8">
    <location>
        <position position="171"/>
    </location>
    <ligand>
        <name>Zn(2+)</name>
        <dbReference type="ChEBI" id="CHEBI:29105"/>
        <label>1</label>
    </ligand>
</feature>
<dbReference type="Gene3D" id="2.40.30.40">
    <property type="entry name" value="Peptidase M42, domain 2"/>
    <property type="match status" value="1"/>
</dbReference>
<reference evidence="9 10" key="1">
    <citation type="journal article" date="2015" name="Genome Announc.">
        <title>Expanding the biotechnology potential of lactobacilli through comparative genomics of 213 strains and associated genera.</title>
        <authorList>
            <person name="Sun Z."/>
            <person name="Harris H.M."/>
            <person name="McCann A."/>
            <person name="Guo C."/>
            <person name="Argimon S."/>
            <person name="Zhang W."/>
            <person name="Yang X."/>
            <person name="Jeffery I.B."/>
            <person name="Cooney J.C."/>
            <person name="Kagawa T.F."/>
            <person name="Liu W."/>
            <person name="Song Y."/>
            <person name="Salvetti E."/>
            <person name="Wrobel A."/>
            <person name="Rasinkangas P."/>
            <person name="Parkhill J."/>
            <person name="Rea M.C."/>
            <person name="O'Sullivan O."/>
            <person name="Ritari J."/>
            <person name="Douillard F.P."/>
            <person name="Paul Ross R."/>
            <person name="Yang R."/>
            <person name="Briner A.E."/>
            <person name="Felis G.E."/>
            <person name="de Vos W.M."/>
            <person name="Barrangou R."/>
            <person name="Klaenhammer T.R."/>
            <person name="Caufield P.W."/>
            <person name="Cui Y."/>
            <person name="Zhang H."/>
            <person name="O'Toole P.W."/>
        </authorList>
    </citation>
    <scope>NUCLEOTIDE SEQUENCE [LARGE SCALE GENOMIC DNA]</scope>
    <source>
        <strain evidence="9 10">DSM 14340</strain>
    </source>
</reference>
<sequence>MTVEVAVLEKLSNADGVVACEQEVRDVLKTSFETISDEITYDGLGSMIFKQNGKEPSGPNVMICAHMDEVGFMVRSITDGGLMMLMVVGGVKTSVLEFQKLRLTTATGKKINGIVAGEYNVTADSKMYFDIGAKSKQEVLDLGVDVGDMVSYSTEFEKLDLPNTYMGKAMDDRYGCFALVEIAKRMKHIEHPNNIYFAATYGEEVGLRGAQTAAHMVNPDIVFVIDVACYPNEFIRDNTNNRQIGSGPMLTHFDRTLAPNRVLVNFVKETAKNNQLPLQYDMFNRGGTDGGEVHKVHEGKATVVTCLPCRYGHCAYSVIDITDVENLVDLYTNMLTQLDTNFQNKVYQF</sequence>
<evidence type="ECO:0000256" key="6">
    <source>
        <dbReference type="PIRNR" id="PIRNR001123"/>
    </source>
</evidence>
<dbReference type="InterPro" id="IPR008007">
    <property type="entry name" value="Peptidase_M42"/>
</dbReference>
<evidence type="ECO:0000256" key="3">
    <source>
        <dbReference type="ARBA" id="ARBA00022670"/>
    </source>
</evidence>
<evidence type="ECO:0000256" key="1">
    <source>
        <dbReference type="ARBA" id="ARBA00006272"/>
    </source>
</evidence>
<dbReference type="GO" id="GO:0046872">
    <property type="term" value="F:metal ion binding"/>
    <property type="evidence" value="ECO:0007669"/>
    <property type="project" value="UniProtKB-UniRule"/>
</dbReference>
<keyword evidence="4 8" id="KW-0479">Metal-binding</keyword>
<dbReference type="RefSeq" id="WP_025083795.1">
    <property type="nucleotide sequence ID" value="NZ_AZEX01000036.1"/>
</dbReference>
<dbReference type="PANTHER" id="PTHR32481">
    <property type="entry name" value="AMINOPEPTIDASE"/>
    <property type="match status" value="1"/>
</dbReference>
<evidence type="ECO:0000256" key="4">
    <source>
        <dbReference type="ARBA" id="ARBA00022723"/>
    </source>
</evidence>
<feature type="binding site" evidence="8">
    <location>
        <position position="204"/>
    </location>
    <ligand>
        <name>Zn(2+)</name>
        <dbReference type="ChEBI" id="CHEBI:29105"/>
        <label>2</label>
    </ligand>
</feature>
<dbReference type="PIRSF" id="PIRSF001123">
    <property type="entry name" value="PepA_GA"/>
    <property type="match status" value="1"/>
</dbReference>
<keyword evidence="3" id="KW-0645">Protease</keyword>
<evidence type="ECO:0000256" key="7">
    <source>
        <dbReference type="PIRSR" id="PIRSR001123-1"/>
    </source>
</evidence>
<feature type="binding site" evidence="8">
    <location>
        <position position="313"/>
    </location>
    <ligand>
        <name>Zn(2+)</name>
        <dbReference type="ChEBI" id="CHEBI:29105"/>
        <label>2</label>
    </ligand>
</feature>
<feature type="binding site" evidence="8">
    <location>
        <position position="171"/>
    </location>
    <ligand>
        <name>Zn(2+)</name>
        <dbReference type="ChEBI" id="CHEBI:29105"/>
        <label>2</label>
    </ligand>
</feature>
<dbReference type="OrthoDB" id="9772053at2"/>
<keyword evidence="2" id="KW-0031">Aminopeptidase</keyword>
<evidence type="ECO:0000313" key="10">
    <source>
        <dbReference type="Proteomes" id="UP000051264"/>
    </source>
</evidence>
<dbReference type="STRING" id="1423747.FC69_GL001290"/>
<feature type="active site" description="Proton acceptor" evidence="7">
    <location>
        <position position="203"/>
    </location>
</feature>
<evidence type="ECO:0000256" key="2">
    <source>
        <dbReference type="ARBA" id="ARBA00022438"/>
    </source>
</evidence>
<proteinExistence type="inferred from homology"/>
<organism evidence="9 10">
    <name type="scientific">Latilactobacillus fuchuensis DSM 14340 = JCM 11249</name>
    <dbReference type="NCBI Taxonomy" id="1423747"/>
    <lineage>
        <taxon>Bacteria</taxon>
        <taxon>Bacillati</taxon>
        <taxon>Bacillota</taxon>
        <taxon>Bacilli</taxon>
        <taxon>Lactobacillales</taxon>
        <taxon>Lactobacillaceae</taxon>
        <taxon>Latilactobacillus</taxon>
    </lineage>
</organism>
<dbReference type="PANTHER" id="PTHR32481:SF0">
    <property type="entry name" value="AMINOPEPTIDASE YPDE-RELATED"/>
    <property type="match status" value="1"/>
</dbReference>
<dbReference type="InterPro" id="IPR023367">
    <property type="entry name" value="Peptidase_M42_dom2"/>
</dbReference>
<comment type="caution">
    <text evidence="9">The sequence shown here is derived from an EMBL/GenBank/DDBJ whole genome shotgun (WGS) entry which is preliminary data.</text>
</comment>
<dbReference type="InterPro" id="IPR051464">
    <property type="entry name" value="Peptidase_M42_aminopept"/>
</dbReference>
<dbReference type="GO" id="GO:0006508">
    <property type="term" value="P:proteolysis"/>
    <property type="evidence" value="ECO:0007669"/>
    <property type="project" value="UniProtKB-KW"/>
</dbReference>
<comment type="similarity">
    <text evidence="1 6">Belongs to the peptidase M42 family.</text>
</comment>
<dbReference type="eggNOG" id="COG1363">
    <property type="taxonomic scope" value="Bacteria"/>
</dbReference>
<dbReference type="PATRIC" id="fig|1423747.3.peg.1316"/>
<protein>
    <submittedName>
        <fullName evidence="9">Endoglucanase</fullName>
    </submittedName>
</protein>
<evidence type="ECO:0000256" key="8">
    <source>
        <dbReference type="PIRSR" id="PIRSR001123-2"/>
    </source>
</evidence>
<feature type="binding site" evidence="8">
    <location>
        <position position="66"/>
    </location>
    <ligand>
        <name>Zn(2+)</name>
        <dbReference type="ChEBI" id="CHEBI:29105"/>
        <label>1</label>
    </ligand>
</feature>
<evidence type="ECO:0000256" key="5">
    <source>
        <dbReference type="ARBA" id="ARBA00022801"/>
    </source>
</evidence>
<dbReference type="AlphaFoldDB" id="A0A0R1S272"/>
<dbReference type="SUPFAM" id="SSF101821">
    <property type="entry name" value="Aminopeptidase/glucanase lid domain"/>
    <property type="match status" value="1"/>
</dbReference>
<gene>
    <name evidence="9" type="ORF">FC69_GL001290</name>
</gene>
<dbReference type="Proteomes" id="UP000051264">
    <property type="component" value="Unassembled WGS sequence"/>
</dbReference>
<dbReference type="NCBIfam" id="NF007421">
    <property type="entry name" value="PRK09961.1"/>
    <property type="match status" value="1"/>
</dbReference>
<dbReference type="EMBL" id="AZEX01000036">
    <property type="protein sequence ID" value="KRL60453.1"/>
    <property type="molecule type" value="Genomic_DNA"/>
</dbReference>
<dbReference type="Gene3D" id="3.40.630.10">
    <property type="entry name" value="Zn peptidases"/>
    <property type="match status" value="1"/>
</dbReference>
<keyword evidence="5" id="KW-0378">Hydrolase</keyword>
<dbReference type="Pfam" id="PF05343">
    <property type="entry name" value="Peptidase_M42"/>
    <property type="match status" value="1"/>
</dbReference>
<feature type="binding site" evidence="8">
    <location>
        <position position="226"/>
    </location>
    <ligand>
        <name>Zn(2+)</name>
        <dbReference type="ChEBI" id="CHEBI:29105"/>
        <label>1</label>
    </ligand>
</feature>
<dbReference type="GO" id="GO:0004177">
    <property type="term" value="F:aminopeptidase activity"/>
    <property type="evidence" value="ECO:0007669"/>
    <property type="project" value="UniProtKB-UniRule"/>
</dbReference>
<dbReference type="SUPFAM" id="SSF53187">
    <property type="entry name" value="Zn-dependent exopeptidases"/>
    <property type="match status" value="1"/>
</dbReference>
<comment type="cofactor">
    <cofactor evidence="8">
        <name>a divalent metal cation</name>
        <dbReference type="ChEBI" id="CHEBI:60240"/>
    </cofactor>
    <text evidence="8">Binds 2 divalent metal cations per subunit.</text>
</comment>